<name>A0A8H3WZ35_GIGMA</name>
<dbReference type="Gene3D" id="3.40.1350.10">
    <property type="match status" value="1"/>
</dbReference>
<dbReference type="SUPFAM" id="SSF52980">
    <property type="entry name" value="Restriction endonuclease-like"/>
    <property type="match status" value="1"/>
</dbReference>
<feature type="domain" description="Restriction endonuclease type IV Mrr" evidence="1">
    <location>
        <begin position="7"/>
        <end position="84"/>
    </location>
</feature>
<comment type="caution">
    <text evidence="2">The sequence shown here is derived from an EMBL/GenBank/DDBJ whole genome shotgun (WGS) entry which is preliminary data.</text>
</comment>
<dbReference type="EMBL" id="WTPW01002610">
    <property type="protein sequence ID" value="KAF0374570.1"/>
    <property type="molecule type" value="Genomic_DNA"/>
</dbReference>
<evidence type="ECO:0000259" key="1">
    <source>
        <dbReference type="Pfam" id="PF04471"/>
    </source>
</evidence>
<dbReference type="GO" id="GO:0006302">
    <property type="term" value="P:double-strand break repair"/>
    <property type="evidence" value="ECO:0007669"/>
    <property type="project" value="UniProtKB-ARBA"/>
</dbReference>
<dbReference type="GO" id="GO:0004519">
    <property type="term" value="F:endonuclease activity"/>
    <property type="evidence" value="ECO:0007669"/>
    <property type="project" value="InterPro"/>
</dbReference>
<protein>
    <recommendedName>
        <fullName evidence="1">Restriction endonuclease type IV Mrr domain-containing protein</fullName>
    </recommendedName>
</protein>
<dbReference type="OrthoDB" id="2440061at2759"/>
<evidence type="ECO:0000313" key="3">
    <source>
        <dbReference type="Proteomes" id="UP000439903"/>
    </source>
</evidence>
<dbReference type="Proteomes" id="UP000439903">
    <property type="component" value="Unassembled WGS sequence"/>
</dbReference>
<dbReference type="AlphaFoldDB" id="A0A8H3WZ35"/>
<dbReference type="Pfam" id="PF04471">
    <property type="entry name" value="Mrr_cat"/>
    <property type="match status" value="1"/>
</dbReference>
<evidence type="ECO:0000313" key="2">
    <source>
        <dbReference type="EMBL" id="KAF0374570.1"/>
    </source>
</evidence>
<sequence>MGFRHEMYDSNLEVDIAEFLKSIGLEVIHCVRRGDGGVDIIYRIKGKKILIQYKNWYNNIGPETIRSLRGVMCTEEESVIGIVVVINFQVVPLRKPKSRQNTL</sequence>
<organism evidence="2 3">
    <name type="scientific">Gigaspora margarita</name>
    <dbReference type="NCBI Taxonomy" id="4874"/>
    <lineage>
        <taxon>Eukaryota</taxon>
        <taxon>Fungi</taxon>
        <taxon>Fungi incertae sedis</taxon>
        <taxon>Mucoromycota</taxon>
        <taxon>Glomeromycotina</taxon>
        <taxon>Glomeromycetes</taxon>
        <taxon>Diversisporales</taxon>
        <taxon>Gigasporaceae</taxon>
        <taxon>Gigaspora</taxon>
    </lineage>
</organism>
<dbReference type="GO" id="GO:0009307">
    <property type="term" value="P:DNA restriction-modification system"/>
    <property type="evidence" value="ECO:0007669"/>
    <property type="project" value="InterPro"/>
</dbReference>
<accession>A0A8H3WZ35</accession>
<dbReference type="InterPro" id="IPR007560">
    <property type="entry name" value="Restrct_endonuc_IV_Mrr"/>
</dbReference>
<dbReference type="InterPro" id="IPR011856">
    <property type="entry name" value="tRNA_endonuc-like_dom_sf"/>
</dbReference>
<proteinExistence type="predicted"/>
<gene>
    <name evidence="2" type="ORF">F8M41_012844</name>
</gene>
<reference evidence="2 3" key="1">
    <citation type="journal article" date="2019" name="Environ. Microbiol.">
        <title>At the nexus of three kingdoms: the genome of the mycorrhizal fungus Gigaspora margarita provides insights into plant, endobacterial and fungal interactions.</title>
        <authorList>
            <person name="Venice F."/>
            <person name="Ghignone S."/>
            <person name="Salvioli di Fossalunga A."/>
            <person name="Amselem J."/>
            <person name="Novero M."/>
            <person name="Xianan X."/>
            <person name="Sedzielewska Toro K."/>
            <person name="Morin E."/>
            <person name="Lipzen A."/>
            <person name="Grigoriev I.V."/>
            <person name="Henrissat B."/>
            <person name="Martin F.M."/>
            <person name="Bonfante P."/>
        </authorList>
    </citation>
    <scope>NUCLEOTIDE SEQUENCE [LARGE SCALE GENOMIC DNA]</scope>
    <source>
        <strain evidence="2 3">BEG34</strain>
    </source>
</reference>
<dbReference type="InterPro" id="IPR011335">
    <property type="entry name" value="Restrct_endonuc-II-like"/>
</dbReference>
<keyword evidence="3" id="KW-1185">Reference proteome</keyword>
<dbReference type="GO" id="GO:0003677">
    <property type="term" value="F:DNA binding"/>
    <property type="evidence" value="ECO:0007669"/>
    <property type="project" value="InterPro"/>
</dbReference>